<evidence type="ECO:0000256" key="2">
    <source>
        <dbReference type="ARBA" id="ARBA00023125"/>
    </source>
</evidence>
<comment type="caution">
    <text evidence="6">The sequence shown here is derived from an EMBL/GenBank/DDBJ whole genome shotgun (WGS) entry which is preliminary data.</text>
</comment>
<keyword evidence="3" id="KW-0804">Transcription</keyword>
<dbReference type="PROSITE" id="PS51755">
    <property type="entry name" value="OMPR_PHOB"/>
    <property type="match status" value="1"/>
</dbReference>
<dbReference type="InterPro" id="IPR001867">
    <property type="entry name" value="OmpR/PhoB-type_DNA-bd"/>
</dbReference>
<accession>A0A942T187</accession>
<reference evidence="6" key="1">
    <citation type="submission" date="2021-05" db="EMBL/GenBank/DDBJ databases">
        <title>Novel Bacillus species.</title>
        <authorList>
            <person name="Liu G."/>
        </authorList>
    </citation>
    <scope>NUCLEOTIDE SEQUENCE</scope>
    <source>
        <strain evidence="6">FJAT-50051</strain>
    </source>
</reference>
<dbReference type="GO" id="GO:0000160">
    <property type="term" value="P:phosphorelay signal transduction system"/>
    <property type="evidence" value="ECO:0007669"/>
    <property type="project" value="InterPro"/>
</dbReference>
<organism evidence="6">
    <name type="scientific">Neobacillus citreus</name>
    <dbReference type="NCBI Taxonomy" id="2833578"/>
    <lineage>
        <taxon>Bacteria</taxon>
        <taxon>Bacillati</taxon>
        <taxon>Bacillota</taxon>
        <taxon>Bacilli</taxon>
        <taxon>Bacillales</taxon>
        <taxon>Bacillaceae</taxon>
        <taxon>Neobacillus</taxon>
    </lineage>
</organism>
<evidence type="ECO:0000256" key="1">
    <source>
        <dbReference type="ARBA" id="ARBA00023015"/>
    </source>
</evidence>
<feature type="domain" description="OmpR/PhoB-type" evidence="5">
    <location>
        <begin position="1"/>
        <end position="45"/>
    </location>
</feature>
<feature type="DNA-binding region" description="OmpR/PhoB-type" evidence="4">
    <location>
        <begin position="1"/>
        <end position="45"/>
    </location>
</feature>
<dbReference type="EMBL" id="JAGYPE010000004">
    <property type="protein sequence ID" value="MBS4184144.1"/>
    <property type="molecule type" value="Genomic_DNA"/>
</dbReference>
<gene>
    <name evidence="6" type="ORF">KHB02_22375</name>
</gene>
<dbReference type="SUPFAM" id="SSF46894">
    <property type="entry name" value="C-terminal effector domain of the bipartite response regulators"/>
    <property type="match status" value="1"/>
</dbReference>
<dbReference type="Pfam" id="PF00486">
    <property type="entry name" value="Trans_reg_C"/>
    <property type="match status" value="1"/>
</dbReference>
<evidence type="ECO:0000256" key="3">
    <source>
        <dbReference type="ARBA" id="ARBA00023163"/>
    </source>
</evidence>
<dbReference type="RefSeq" id="WP_213144484.1">
    <property type="nucleotide sequence ID" value="NZ_JAGYPE020000122.1"/>
</dbReference>
<evidence type="ECO:0000256" key="4">
    <source>
        <dbReference type="PROSITE-ProRule" id="PRU01091"/>
    </source>
</evidence>
<sequence length="45" mass="5373">MWGYEYAGDGRLVDDLVKRIRKKLDQHKSLVELSTIWGYGYRINE</sequence>
<dbReference type="InterPro" id="IPR036388">
    <property type="entry name" value="WH-like_DNA-bd_sf"/>
</dbReference>
<protein>
    <submittedName>
        <fullName evidence="6">Winged helix-turn-helix domain-containing protein</fullName>
    </submittedName>
</protein>
<evidence type="ECO:0000313" key="6">
    <source>
        <dbReference type="EMBL" id="MBS4184144.1"/>
    </source>
</evidence>
<dbReference type="AlphaFoldDB" id="A0A942T187"/>
<dbReference type="GO" id="GO:0003677">
    <property type="term" value="F:DNA binding"/>
    <property type="evidence" value="ECO:0007669"/>
    <property type="project" value="UniProtKB-UniRule"/>
</dbReference>
<dbReference type="GO" id="GO:0006355">
    <property type="term" value="P:regulation of DNA-templated transcription"/>
    <property type="evidence" value="ECO:0007669"/>
    <property type="project" value="InterPro"/>
</dbReference>
<name>A0A942T187_9BACI</name>
<evidence type="ECO:0000259" key="5">
    <source>
        <dbReference type="PROSITE" id="PS51755"/>
    </source>
</evidence>
<keyword evidence="1" id="KW-0805">Transcription regulation</keyword>
<dbReference type="InterPro" id="IPR016032">
    <property type="entry name" value="Sig_transdc_resp-reg_C-effctor"/>
</dbReference>
<keyword evidence="2 4" id="KW-0238">DNA-binding</keyword>
<proteinExistence type="predicted"/>
<dbReference type="Gene3D" id="1.10.10.10">
    <property type="entry name" value="Winged helix-like DNA-binding domain superfamily/Winged helix DNA-binding domain"/>
    <property type="match status" value="1"/>
</dbReference>